<feature type="region of interest" description="Disordered" evidence="1">
    <location>
        <begin position="113"/>
        <end position="147"/>
    </location>
</feature>
<dbReference type="Proteomes" id="UP001530377">
    <property type="component" value="Unassembled WGS sequence"/>
</dbReference>
<feature type="region of interest" description="Disordered" evidence="1">
    <location>
        <begin position="1"/>
        <end position="79"/>
    </location>
</feature>
<comment type="caution">
    <text evidence="2">The sequence shown here is derived from an EMBL/GenBank/DDBJ whole genome shotgun (WGS) entry which is preliminary data.</text>
</comment>
<accession>A0ABD3R872</accession>
<evidence type="ECO:0000313" key="2">
    <source>
        <dbReference type="EMBL" id="KAL3809200.1"/>
    </source>
</evidence>
<dbReference type="AlphaFoldDB" id="A0ABD3R872"/>
<feature type="non-terminal residue" evidence="2">
    <location>
        <position position="1"/>
    </location>
</feature>
<feature type="compositionally biased region" description="Basic residues" evidence="1">
    <location>
        <begin position="8"/>
        <end position="17"/>
    </location>
</feature>
<reference evidence="2 3" key="1">
    <citation type="submission" date="2024-10" db="EMBL/GenBank/DDBJ databases">
        <title>Updated reference genomes for cyclostephanoid diatoms.</title>
        <authorList>
            <person name="Roberts W.R."/>
            <person name="Alverson A.J."/>
        </authorList>
    </citation>
    <scope>NUCLEOTIDE SEQUENCE [LARGE SCALE GENOMIC DNA]</scope>
    <source>
        <strain evidence="2 3">AJA228-03</strain>
    </source>
</reference>
<keyword evidence="3" id="KW-1185">Reference proteome</keyword>
<feature type="region of interest" description="Disordered" evidence="1">
    <location>
        <begin position="314"/>
        <end position="378"/>
    </location>
</feature>
<feature type="region of interest" description="Disordered" evidence="1">
    <location>
        <begin position="413"/>
        <end position="433"/>
    </location>
</feature>
<dbReference type="EMBL" id="JALLPB020000429">
    <property type="protein sequence ID" value="KAL3809200.1"/>
    <property type="molecule type" value="Genomic_DNA"/>
</dbReference>
<feature type="compositionally biased region" description="Low complexity" evidence="1">
    <location>
        <begin position="364"/>
        <end position="375"/>
    </location>
</feature>
<name>A0ABD3R872_9STRA</name>
<feature type="compositionally biased region" description="Basic and acidic residues" evidence="1">
    <location>
        <begin position="345"/>
        <end position="355"/>
    </location>
</feature>
<feature type="compositionally biased region" description="Basic and acidic residues" evidence="1">
    <location>
        <begin position="314"/>
        <end position="331"/>
    </location>
</feature>
<feature type="compositionally biased region" description="Polar residues" evidence="1">
    <location>
        <begin position="420"/>
        <end position="433"/>
    </location>
</feature>
<feature type="compositionally biased region" description="Basic and acidic residues" evidence="1">
    <location>
        <begin position="18"/>
        <end position="29"/>
    </location>
</feature>
<proteinExistence type="predicted"/>
<gene>
    <name evidence="2" type="ORF">ACHAXA_000729</name>
</gene>
<sequence length="783" mass="87433">GRALSKLSSRHNRRKRCGEKSRGDRKGSDRVPIPSFTPISNEYFDACGNEGVPTRLSEQSRAASGTRRKNTCSDESILNPRTKSIESDCAHDNSNQGEADHTFLLNVDESQRRDRNCSATMPSTPRICASSPKADFQETGVRQTPSENSAAEALKMKENISTGIAFTQVAASVKVSHAIKMQPSTEAKSSPSSYFSPECRIVATEETRNMNPVGMLMDDMCLDVKEAIEFPRNQRTNYKVEIQSVKLLEEKESNRKVSTFLNELSSSDSKKETSLSHMVHRNCDVNDMDVNNETIIKRSDESRLADMIEIIDDDSHIGDDDKTKPRTEYHGPSRKGSSGENIDACIKKHETDESKAKRKRKASSRVSSSSSVFSSNEELIDVEERSKKIIDRRGKKATKKLKQERSVAATKTYEHCDGRSGTSATSQKFSALSGSDARQEQSLVNRLQRIERDIAWKESQRHDVARALKKHQLKMLKTWADSNTIDQKPRFLPDVDVGDELRSSSKVGSEDTIRAKQRVFGKHRMHQPTLTQIVRGPNENGDTDEKHQISENANNFTSIEGSNCVASAAVAHDDFLSFWTDTVPIDSRRCSSMSYYNRALVNFNDAKSIGKWAKATATTIQLEEDEGFGALANLFDSIVCCPPDPTDDDTNDCMSDGLSFMAGQLTPTGERVAKQIETSVVNDPEKAASIKRMCPDWKDNIEFALAQTDPDDLLRALHNVCSAKAKLESMKNRILQAFIDRHQTLELYEKSLELSLNRLSEQCREVLGTGENSIPDFAISLER</sequence>
<organism evidence="2 3">
    <name type="scientific">Cyclostephanos tholiformis</name>
    <dbReference type="NCBI Taxonomy" id="382380"/>
    <lineage>
        <taxon>Eukaryota</taxon>
        <taxon>Sar</taxon>
        <taxon>Stramenopiles</taxon>
        <taxon>Ochrophyta</taxon>
        <taxon>Bacillariophyta</taxon>
        <taxon>Coscinodiscophyceae</taxon>
        <taxon>Thalassiosirophycidae</taxon>
        <taxon>Stephanodiscales</taxon>
        <taxon>Stephanodiscaceae</taxon>
        <taxon>Cyclostephanos</taxon>
    </lineage>
</organism>
<evidence type="ECO:0000313" key="3">
    <source>
        <dbReference type="Proteomes" id="UP001530377"/>
    </source>
</evidence>
<protein>
    <submittedName>
        <fullName evidence="2">Uncharacterized protein</fullName>
    </submittedName>
</protein>
<evidence type="ECO:0000256" key="1">
    <source>
        <dbReference type="SAM" id="MobiDB-lite"/>
    </source>
</evidence>